<evidence type="ECO:0000313" key="2">
    <source>
        <dbReference type="EMBL" id="RFP76906.1"/>
    </source>
</evidence>
<keyword evidence="2" id="KW-0503">Monooxygenase</keyword>
<name>A0A372EEV7_9BURK</name>
<protein>
    <submittedName>
        <fullName evidence="2">Antibiotic biosynthesis monooxygenase</fullName>
    </submittedName>
</protein>
<dbReference type="Gene3D" id="3.30.70.100">
    <property type="match status" value="1"/>
</dbReference>
<dbReference type="SUPFAM" id="SSF54909">
    <property type="entry name" value="Dimeric alpha+beta barrel"/>
    <property type="match status" value="1"/>
</dbReference>
<accession>A0A372EEV7</accession>
<sequence>MILEHADIRIDPSKASAFEEAILRGASTVISTAKGFQGFKVNRSIESPGRYLLMIYWDTLEDHTVGFRGSPAFAEWRAIVGPFFAQPPVVEHLELVGKS</sequence>
<dbReference type="RefSeq" id="WP_070397117.1">
    <property type="nucleotide sequence ID" value="NZ_JBBCKC010000101.1"/>
</dbReference>
<gene>
    <name evidence="2" type="ORF">DY262_19790</name>
</gene>
<reference evidence="2 3" key="1">
    <citation type="submission" date="2018-08" db="EMBL/GenBank/DDBJ databases">
        <title>Hydrogenophaga sp. LA-38 isolated from sludge.</title>
        <authorList>
            <person name="Im W.-T."/>
        </authorList>
    </citation>
    <scope>NUCLEOTIDE SEQUENCE [LARGE SCALE GENOMIC DNA]</scope>
    <source>
        <strain evidence="2 3">LA-38</strain>
    </source>
</reference>
<feature type="domain" description="ABM" evidence="1">
    <location>
        <begin position="2"/>
        <end position="92"/>
    </location>
</feature>
<organism evidence="2 3">
    <name type="scientific">Hydrogenophaga borbori</name>
    <dbReference type="NCBI Taxonomy" id="2294117"/>
    <lineage>
        <taxon>Bacteria</taxon>
        <taxon>Pseudomonadati</taxon>
        <taxon>Pseudomonadota</taxon>
        <taxon>Betaproteobacteria</taxon>
        <taxon>Burkholderiales</taxon>
        <taxon>Comamonadaceae</taxon>
        <taxon>Hydrogenophaga</taxon>
    </lineage>
</organism>
<dbReference type="Pfam" id="PF03992">
    <property type="entry name" value="ABM"/>
    <property type="match status" value="1"/>
</dbReference>
<dbReference type="InterPro" id="IPR007138">
    <property type="entry name" value="ABM_dom"/>
</dbReference>
<dbReference type="Proteomes" id="UP000261931">
    <property type="component" value="Unassembled WGS sequence"/>
</dbReference>
<comment type="caution">
    <text evidence="2">The sequence shown here is derived from an EMBL/GenBank/DDBJ whole genome shotgun (WGS) entry which is preliminary data.</text>
</comment>
<dbReference type="InterPro" id="IPR011008">
    <property type="entry name" value="Dimeric_a/b-barrel"/>
</dbReference>
<dbReference type="PROSITE" id="PS51725">
    <property type="entry name" value="ABM"/>
    <property type="match status" value="1"/>
</dbReference>
<keyword evidence="2" id="KW-0560">Oxidoreductase</keyword>
<evidence type="ECO:0000313" key="3">
    <source>
        <dbReference type="Proteomes" id="UP000261931"/>
    </source>
</evidence>
<evidence type="ECO:0000259" key="1">
    <source>
        <dbReference type="PROSITE" id="PS51725"/>
    </source>
</evidence>
<dbReference type="EMBL" id="QVLS01000014">
    <property type="protein sequence ID" value="RFP76906.1"/>
    <property type="molecule type" value="Genomic_DNA"/>
</dbReference>
<proteinExistence type="predicted"/>
<keyword evidence="3" id="KW-1185">Reference proteome</keyword>
<dbReference type="GO" id="GO:0004497">
    <property type="term" value="F:monooxygenase activity"/>
    <property type="evidence" value="ECO:0007669"/>
    <property type="project" value="UniProtKB-KW"/>
</dbReference>
<dbReference type="AlphaFoldDB" id="A0A372EEV7"/>